<dbReference type="PANTHER" id="PTHR33048">
    <property type="entry name" value="PTH11-LIKE INTEGRAL MEMBRANE PROTEIN (AFU_ORTHOLOGUE AFUA_5G11245)"/>
    <property type="match status" value="1"/>
</dbReference>
<accession>A0ABR3WEJ6</accession>
<keyword evidence="8" id="KW-1185">Reference proteome</keyword>
<comment type="caution">
    <text evidence="7">The sequence shown here is derived from an EMBL/GenBank/DDBJ whole genome shotgun (WGS) entry which is preliminary data.</text>
</comment>
<evidence type="ECO:0000259" key="6">
    <source>
        <dbReference type="Pfam" id="PF20684"/>
    </source>
</evidence>
<gene>
    <name evidence="7" type="ORF">Daus18300_009302</name>
</gene>
<dbReference type="PANTHER" id="PTHR33048:SF47">
    <property type="entry name" value="INTEGRAL MEMBRANE PROTEIN-RELATED"/>
    <property type="match status" value="1"/>
</dbReference>
<dbReference type="Pfam" id="PF20684">
    <property type="entry name" value="Fung_rhodopsin"/>
    <property type="match status" value="1"/>
</dbReference>
<evidence type="ECO:0000256" key="3">
    <source>
        <dbReference type="ARBA" id="ARBA00022989"/>
    </source>
</evidence>
<sequence>MPLPQIWKLQMSRTRRIQLAAVFLLGSLVVGAGIARCVLSASGVTSQSTDLDYTYSRAPAVYWTVIEANVGVISACLPTLRPLLAPLKFADIGSSLRKALYWRTSAPKSSQASSTPWSSDDTQNLVYDQKVPGTYAKATTADPWALPMQTLHPQHGITVQREFYRGEQAV</sequence>
<protein>
    <recommendedName>
        <fullName evidence="6">Rhodopsin domain-containing protein</fullName>
    </recommendedName>
</protein>
<proteinExistence type="inferred from homology"/>
<keyword evidence="2" id="KW-0812">Transmembrane</keyword>
<evidence type="ECO:0000313" key="8">
    <source>
        <dbReference type="Proteomes" id="UP001583177"/>
    </source>
</evidence>
<keyword evidence="4" id="KW-0472">Membrane</keyword>
<name>A0ABR3WEJ6_9PEZI</name>
<evidence type="ECO:0000256" key="4">
    <source>
        <dbReference type="ARBA" id="ARBA00023136"/>
    </source>
</evidence>
<evidence type="ECO:0000256" key="1">
    <source>
        <dbReference type="ARBA" id="ARBA00004141"/>
    </source>
</evidence>
<comment type="similarity">
    <text evidence="5">Belongs to the SAT4 family.</text>
</comment>
<evidence type="ECO:0000256" key="2">
    <source>
        <dbReference type="ARBA" id="ARBA00022692"/>
    </source>
</evidence>
<evidence type="ECO:0000313" key="7">
    <source>
        <dbReference type="EMBL" id="KAL1860248.1"/>
    </source>
</evidence>
<reference evidence="7 8" key="1">
    <citation type="journal article" date="2024" name="IMA Fungus">
        <title>IMA Genome - F19 : A genome assembly and annotation guide to empower mycologists, including annotated draft genome sequences of Ceratocystis pirilliformis, Diaporthe australafricana, Fusarium ophioides, Paecilomyces lecythidis, and Sporothrix stenoceras.</title>
        <authorList>
            <person name="Aylward J."/>
            <person name="Wilson A.M."/>
            <person name="Visagie C.M."/>
            <person name="Spraker J."/>
            <person name="Barnes I."/>
            <person name="Buitendag C."/>
            <person name="Ceriani C."/>
            <person name="Del Mar Angel L."/>
            <person name="du Plessis D."/>
            <person name="Fuchs T."/>
            <person name="Gasser K."/>
            <person name="Kramer D."/>
            <person name="Li W."/>
            <person name="Munsamy K."/>
            <person name="Piso A."/>
            <person name="Price J.L."/>
            <person name="Sonnekus B."/>
            <person name="Thomas C."/>
            <person name="van der Nest A."/>
            <person name="van Dijk A."/>
            <person name="van Heerden A."/>
            <person name="van Vuuren N."/>
            <person name="Yilmaz N."/>
            <person name="Duong T.A."/>
            <person name="van der Merwe N.A."/>
            <person name="Wingfield M.J."/>
            <person name="Wingfield B.D."/>
        </authorList>
    </citation>
    <scope>NUCLEOTIDE SEQUENCE [LARGE SCALE GENOMIC DNA]</scope>
    <source>
        <strain evidence="7 8">CMW 18300</strain>
    </source>
</reference>
<evidence type="ECO:0000256" key="5">
    <source>
        <dbReference type="ARBA" id="ARBA00038359"/>
    </source>
</evidence>
<dbReference type="InterPro" id="IPR052337">
    <property type="entry name" value="SAT4-like"/>
</dbReference>
<organism evidence="7 8">
    <name type="scientific">Diaporthe australafricana</name>
    <dbReference type="NCBI Taxonomy" id="127596"/>
    <lineage>
        <taxon>Eukaryota</taxon>
        <taxon>Fungi</taxon>
        <taxon>Dikarya</taxon>
        <taxon>Ascomycota</taxon>
        <taxon>Pezizomycotina</taxon>
        <taxon>Sordariomycetes</taxon>
        <taxon>Sordariomycetidae</taxon>
        <taxon>Diaporthales</taxon>
        <taxon>Diaporthaceae</taxon>
        <taxon>Diaporthe</taxon>
    </lineage>
</organism>
<dbReference type="Proteomes" id="UP001583177">
    <property type="component" value="Unassembled WGS sequence"/>
</dbReference>
<comment type="subcellular location">
    <subcellularLocation>
        <location evidence="1">Membrane</location>
        <topology evidence="1">Multi-pass membrane protein</topology>
    </subcellularLocation>
</comment>
<dbReference type="EMBL" id="JAWRVE010000094">
    <property type="protein sequence ID" value="KAL1860248.1"/>
    <property type="molecule type" value="Genomic_DNA"/>
</dbReference>
<dbReference type="InterPro" id="IPR049326">
    <property type="entry name" value="Rhodopsin_dom_fungi"/>
</dbReference>
<feature type="domain" description="Rhodopsin" evidence="6">
    <location>
        <begin position="1"/>
        <end position="84"/>
    </location>
</feature>
<keyword evidence="3" id="KW-1133">Transmembrane helix</keyword>